<keyword evidence="1" id="KW-0813">Transport</keyword>
<dbReference type="Proteomes" id="UP001230156">
    <property type="component" value="Unassembled WGS sequence"/>
</dbReference>
<evidence type="ECO:0000256" key="4">
    <source>
        <dbReference type="ARBA" id="ARBA00022982"/>
    </source>
</evidence>
<dbReference type="InterPro" id="IPR010980">
    <property type="entry name" value="Cyt_c/b562"/>
</dbReference>
<keyword evidence="7" id="KW-1185">Reference proteome</keyword>
<evidence type="ECO:0000256" key="3">
    <source>
        <dbReference type="ARBA" id="ARBA00022723"/>
    </source>
</evidence>
<dbReference type="InterPro" id="IPR002321">
    <property type="entry name" value="Cyt_c_II"/>
</dbReference>
<evidence type="ECO:0000256" key="1">
    <source>
        <dbReference type="ARBA" id="ARBA00022448"/>
    </source>
</evidence>
<dbReference type="EMBL" id="JAUYVI010000001">
    <property type="protein sequence ID" value="MDQ7246727.1"/>
    <property type="molecule type" value="Genomic_DNA"/>
</dbReference>
<proteinExistence type="predicted"/>
<reference evidence="7" key="1">
    <citation type="submission" date="2023-08" db="EMBL/GenBank/DDBJ databases">
        <title>Rhodospirillaceae gen. nov., a novel taxon isolated from the Yangtze River Yuezi River estuary sludge.</title>
        <authorList>
            <person name="Ruan L."/>
        </authorList>
    </citation>
    <scope>NUCLEOTIDE SEQUENCE [LARGE SCALE GENOMIC DNA]</scope>
    <source>
        <strain evidence="7">R-7</strain>
    </source>
</reference>
<comment type="caution">
    <text evidence="6">The sequence shown here is derived from an EMBL/GenBank/DDBJ whole genome shotgun (WGS) entry which is preliminary data.</text>
</comment>
<dbReference type="RefSeq" id="WP_379954123.1">
    <property type="nucleotide sequence ID" value="NZ_JAUYVI010000001.1"/>
</dbReference>
<evidence type="ECO:0000256" key="2">
    <source>
        <dbReference type="ARBA" id="ARBA00022617"/>
    </source>
</evidence>
<dbReference type="SUPFAM" id="SSF47175">
    <property type="entry name" value="Cytochromes"/>
    <property type="match status" value="1"/>
</dbReference>
<dbReference type="Pfam" id="PF01322">
    <property type="entry name" value="Cytochrom_C_2"/>
    <property type="match status" value="1"/>
</dbReference>
<keyword evidence="3" id="KW-0479">Metal-binding</keyword>
<keyword evidence="5" id="KW-0408">Iron</keyword>
<organism evidence="6 7">
    <name type="scientific">Dongia sedimenti</name>
    <dbReference type="NCBI Taxonomy" id="3064282"/>
    <lineage>
        <taxon>Bacteria</taxon>
        <taxon>Pseudomonadati</taxon>
        <taxon>Pseudomonadota</taxon>
        <taxon>Alphaproteobacteria</taxon>
        <taxon>Rhodospirillales</taxon>
        <taxon>Dongiaceae</taxon>
        <taxon>Dongia</taxon>
    </lineage>
</organism>
<sequence>MGAVVVLTAGGVTAWAADDAVKTRQADMKEMGKSLKAIKGIIDAGGNAADVVAPANKIVEVAGLIPSLFPKGSDQGKTAALPAIWENWDAFTKHADSLKTEATMLASAAQSGDLATVRAQFDKTAKECGACHKEFKKKED</sequence>
<keyword evidence="2" id="KW-0349">Heme</keyword>
<evidence type="ECO:0000313" key="6">
    <source>
        <dbReference type="EMBL" id="MDQ7246727.1"/>
    </source>
</evidence>
<dbReference type="Gene3D" id="1.20.120.10">
    <property type="entry name" value="Cytochrome c/b562"/>
    <property type="match status" value="1"/>
</dbReference>
<keyword evidence="4" id="KW-0249">Electron transport</keyword>
<protein>
    <submittedName>
        <fullName evidence="6">Cytochrome c</fullName>
    </submittedName>
</protein>
<accession>A0ABU0YG77</accession>
<name>A0ABU0YG77_9PROT</name>
<dbReference type="PROSITE" id="PS51009">
    <property type="entry name" value="CYTCII"/>
    <property type="match status" value="1"/>
</dbReference>
<evidence type="ECO:0000256" key="5">
    <source>
        <dbReference type="ARBA" id="ARBA00023004"/>
    </source>
</evidence>
<dbReference type="InterPro" id="IPR012127">
    <property type="entry name" value="Cyt_c_prime"/>
</dbReference>
<dbReference type="PIRSF" id="PIRSF000027">
    <property type="entry name" value="Cytc_c_prime"/>
    <property type="match status" value="1"/>
</dbReference>
<evidence type="ECO:0000313" key="7">
    <source>
        <dbReference type="Proteomes" id="UP001230156"/>
    </source>
</evidence>
<gene>
    <name evidence="6" type="ORF">Q8A70_03580</name>
</gene>